<protein>
    <recommendedName>
        <fullName evidence="1">F-box domain-containing protein</fullName>
    </recommendedName>
</protein>
<feature type="domain" description="F-box" evidence="1">
    <location>
        <begin position="14"/>
        <end position="48"/>
    </location>
</feature>
<evidence type="ECO:0000313" key="2">
    <source>
        <dbReference type="EMBL" id="CAH0370439.1"/>
    </source>
</evidence>
<sequence length="311" mass="35096">MLRIQSKTCITGILPPELVERCLEFLPFEEVHTNVKQVSKVLRSAARRSLTRGRWRPIKYVLENAIVTNALERPSSAAETAQFREAWALDPGQVLLELVVLWNNKRESHAEGPNGIASATFWIWDRGAWDRGGVGAVFRPSVARFLALVEPSIDGLGRLTMALERVERYLVKKGPGRFETVMPIKFLSLWTERLGESALVTRWLPGYAGNENLMMNLDELLNPESLVGSGLESWAEPSDMMSFIIWLSPEVRSWHLGEVHRLNDIARALSRNWQDRQKADAFVADVESKVQQGHTASGLLHHLATTVFAHR</sequence>
<evidence type="ECO:0000259" key="1">
    <source>
        <dbReference type="Pfam" id="PF00646"/>
    </source>
</evidence>
<keyword evidence="3" id="KW-1185">Reference proteome</keyword>
<dbReference type="CDD" id="cd09917">
    <property type="entry name" value="F-box_SF"/>
    <property type="match status" value="1"/>
</dbReference>
<reference evidence="2" key="1">
    <citation type="submission" date="2021-11" db="EMBL/GenBank/DDBJ databases">
        <authorList>
            <consortium name="Genoscope - CEA"/>
            <person name="William W."/>
        </authorList>
    </citation>
    <scope>NUCLEOTIDE SEQUENCE</scope>
</reference>
<dbReference type="InterPro" id="IPR001810">
    <property type="entry name" value="F-box_dom"/>
</dbReference>
<proteinExistence type="predicted"/>
<comment type="caution">
    <text evidence="2">The sequence shown here is derived from an EMBL/GenBank/DDBJ whole genome shotgun (WGS) entry which is preliminary data.</text>
</comment>
<dbReference type="Pfam" id="PF00646">
    <property type="entry name" value="F-box"/>
    <property type="match status" value="1"/>
</dbReference>
<evidence type="ECO:0000313" key="3">
    <source>
        <dbReference type="Proteomes" id="UP000789595"/>
    </source>
</evidence>
<gene>
    <name evidence="2" type="ORF">PECAL_3P03270</name>
</gene>
<dbReference type="AlphaFoldDB" id="A0A8J2SN45"/>
<dbReference type="EMBL" id="CAKKNE010000003">
    <property type="protein sequence ID" value="CAH0370439.1"/>
    <property type="molecule type" value="Genomic_DNA"/>
</dbReference>
<organism evidence="2 3">
    <name type="scientific">Pelagomonas calceolata</name>
    <dbReference type="NCBI Taxonomy" id="35677"/>
    <lineage>
        <taxon>Eukaryota</taxon>
        <taxon>Sar</taxon>
        <taxon>Stramenopiles</taxon>
        <taxon>Ochrophyta</taxon>
        <taxon>Pelagophyceae</taxon>
        <taxon>Pelagomonadales</taxon>
        <taxon>Pelagomonadaceae</taxon>
        <taxon>Pelagomonas</taxon>
    </lineage>
</organism>
<dbReference type="Proteomes" id="UP000789595">
    <property type="component" value="Unassembled WGS sequence"/>
</dbReference>
<accession>A0A8J2SN45</accession>
<name>A0A8J2SN45_9STRA</name>